<dbReference type="EMBL" id="MU001684">
    <property type="protein sequence ID" value="KAF2456190.1"/>
    <property type="molecule type" value="Genomic_DNA"/>
</dbReference>
<feature type="region of interest" description="Disordered" evidence="1">
    <location>
        <begin position="86"/>
        <end position="105"/>
    </location>
</feature>
<evidence type="ECO:0000256" key="1">
    <source>
        <dbReference type="SAM" id="MobiDB-lite"/>
    </source>
</evidence>
<sequence>MQSETKEGLNPVMHQIAEATNNTKRKAVAVRPTLGPWWLVDQYIEPSNSPEAHQQEKSSGILLGHIDARVTYGVRLCVETGDWRENKDWNVPKRPQSRPSVSPTSYQRGQALCLLRCATHDRPHGAGQAMTSSGSSQSAARRWGSARAMPRSGRQMGPLAQPGCGTPVLKRRTCLMVQHLNFHERRRGRRAR</sequence>
<name>A0A6A6NWP7_9PEZI</name>
<dbReference type="Proteomes" id="UP000799766">
    <property type="component" value="Unassembled WGS sequence"/>
</dbReference>
<evidence type="ECO:0000313" key="3">
    <source>
        <dbReference type="Proteomes" id="UP000799766"/>
    </source>
</evidence>
<reference evidence="2" key="1">
    <citation type="journal article" date="2020" name="Stud. Mycol.">
        <title>101 Dothideomycetes genomes: a test case for predicting lifestyles and emergence of pathogens.</title>
        <authorList>
            <person name="Haridas S."/>
            <person name="Albert R."/>
            <person name="Binder M."/>
            <person name="Bloem J."/>
            <person name="Labutti K."/>
            <person name="Salamov A."/>
            <person name="Andreopoulos B."/>
            <person name="Baker S."/>
            <person name="Barry K."/>
            <person name="Bills G."/>
            <person name="Bluhm B."/>
            <person name="Cannon C."/>
            <person name="Castanera R."/>
            <person name="Culley D."/>
            <person name="Daum C."/>
            <person name="Ezra D."/>
            <person name="Gonzalez J."/>
            <person name="Henrissat B."/>
            <person name="Kuo A."/>
            <person name="Liang C."/>
            <person name="Lipzen A."/>
            <person name="Lutzoni F."/>
            <person name="Magnuson J."/>
            <person name="Mondo S."/>
            <person name="Nolan M."/>
            <person name="Ohm R."/>
            <person name="Pangilinan J."/>
            <person name="Park H.-J."/>
            <person name="Ramirez L."/>
            <person name="Alfaro M."/>
            <person name="Sun H."/>
            <person name="Tritt A."/>
            <person name="Yoshinaga Y."/>
            <person name="Zwiers L.-H."/>
            <person name="Turgeon B."/>
            <person name="Goodwin S."/>
            <person name="Spatafora J."/>
            <person name="Crous P."/>
            <person name="Grigoriev I."/>
        </authorList>
    </citation>
    <scope>NUCLEOTIDE SEQUENCE</scope>
    <source>
        <strain evidence="2">ATCC 16933</strain>
    </source>
</reference>
<feature type="region of interest" description="Disordered" evidence="1">
    <location>
        <begin position="124"/>
        <end position="163"/>
    </location>
</feature>
<evidence type="ECO:0000313" key="2">
    <source>
        <dbReference type="EMBL" id="KAF2456190.1"/>
    </source>
</evidence>
<feature type="compositionally biased region" description="Polar residues" evidence="1">
    <location>
        <begin position="129"/>
        <end position="139"/>
    </location>
</feature>
<organism evidence="2 3">
    <name type="scientific">Lineolata rhizophorae</name>
    <dbReference type="NCBI Taxonomy" id="578093"/>
    <lineage>
        <taxon>Eukaryota</taxon>
        <taxon>Fungi</taxon>
        <taxon>Dikarya</taxon>
        <taxon>Ascomycota</taxon>
        <taxon>Pezizomycotina</taxon>
        <taxon>Dothideomycetes</taxon>
        <taxon>Dothideomycetes incertae sedis</taxon>
        <taxon>Lineolatales</taxon>
        <taxon>Lineolataceae</taxon>
        <taxon>Lineolata</taxon>
    </lineage>
</organism>
<keyword evidence="3" id="KW-1185">Reference proteome</keyword>
<gene>
    <name evidence="2" type="ORF">BDY21DRAFT_57598</name>
</gene>
<accession>A0A6A6NWP7</accession>
<dbReference type="AlphaFoldDB" id="A0A6A6NWP7"/>
<proteinExistence type="predicted"/>
<protein>
    <submittedName>
        <fullName evidence="2">Uncharacterized protein</fullName>
    </submittedName>
</protein>